<gene>
    <name evidence="10" type="ORF">BU251_06220</name>
</gene>
<keyword evidence="2" id="KW-0210">Decarboxylase</keyword>
<dbReference type="KEGG" id="vai:BU251_06220"/>
<dbReference type="GO" id="GO:0008295">
    <property type="term" value="P:spermidine biosynthetic process"/>
    <property type="evidence" value="ECO:0007669"/>
    <property type="project" value="UniProtKB-KW"/>
</dbReference>
<keyword evidence="9" id="KW-0670">Pyruvate</keyword>
<evidence type="ECO:0000256" key="3">
    <source>
        <dbReference type="ARBA" id="ARBA00022813"/>
    </source>
</evidence>
<sequence length="126" mass="14309">MPKNVTMPAGSFGLEVVLDLYGCDPQTIRSAKKLSEFTTKLCKLLKMKKYGKTLLPHFGYDKAHTAGYSMLQFIETSSITGHFSELWNSAYINIFSCREFDAHKAADFTVKFFGARKATRRVLLRK</sequence>
<dbReference type="RefSeq" id="WP_128700171.1">
    <property type="nucleotide sequence ID" value="NZ_CP019384.1"/>
</dbReference>
<keyword evidence="11" id="KW-1185">Reference proteome</keyword>
<dbReference type="InterPro" id="IPR003826">
    <property type="entry name" value="AdoMetDC_fam_prok"/>
</dbReference>
<evidence type="ECO:0000256" key="1">
    <source>
        <dbReference type="ARBA" id="ARBA00001928"/>
    </source>
</evidence>
<evidence type="ECO:0000256" key="7">
    <source>
        <dbReference type="ARBA" id="ARBA00023239"/>
    </source>
</evidence>
<dbReference type="InterPro" id="IPR016067">
    <property type="entry name" value="S-AdoMet_deCO2ase_core"/>
</dbReference>
<keyword evidence="4" id="KW-0745">Spermidine biosynthesis</keyword>
<evidence type="ECO:0008006" key="12">
    <source>
        <dbReference type="Google" id="ProtNLM"/>
    </source>
</evidence>
<evidence type="ECO:0000313" key="10">
    <source>
        <dbReference type="EMBL" id="QAT17351.1"/>
    </source>
</evidence>
<name>A0A410P5I9_VELA1</name>
<accession>A0A410P5I9</accession>
<dbReference type="Pfam" id="PF02675">
    <property type="entry name" value="AdoMet_dc"/>
    <property type="match status" value="1"/>
</dbReference>
<dbReference type="Proteomes" id="UP000287243">
    <property type="component" value="Chromosome"/>
</dbReference>
<evidence type="ECO:0000256" key="9">
    <source>
        <dbReference type="ARBA" id="ARBA00023317"/>
    </source>
</evidence>
<evidence type="ECO:0000256" key="2">
    <source>
        <dbReference type="ARBA" id="ARBA00022793"/>
    </source>
</evidence>
<keyword evidence="3" id="KW-0068">Autocatalytic cleavage</keyword>
<dbReference type="Gene3D" id="3.60.90.10">
    <property type="entry name" value="S-adenosylmethionine decarboxylase"/>
    <property type="match status" value="1"/>
</dbReference>
<dbReference type="GO" id="GO:0004014">
    <property type="term" value="F:adenosylmethionine decarboxylase activity"/>
    <property type="evidence" value="ECO:0007669"/>
    <property type="project" value="InterPro"/>
</dbReference>
<evidence type="ECO:0000256" key="6">
    <source>
        <dbReference type="ARBA" id="ARBA00023145"/>
    </source>
</evidence>
<comment type="cofactor">
    <cofactor evidence="1">
        <name>pyruvate</name>
        <dbReference type="ChEBI" id="CHEBI:15361"/>
    </cofactor>
</comment>
<keyword evidence="7" id="KW-0456">Lyase</keyword>
<dbReference type="OrthoDB" id="9786552at2"/>
<keyword evidence="8" id="KW-0704">Schiff base</keyword>
<keyword evidence="6" id="KW-0865">Zymogen</keyword>
<organism evidence="10 11">
    <name type="scientific">Velamenicoccus archaeovorus</name>
    <dbReference type="NCBI Taxonomy" id="1930593"/>
    <lineage>
        <taxon>Bacteria</taxon>
        <taxon>Pseudomonadati</taxon>
        <taxon>Candidatus Omnitrophota</taxon>
        <taxon>Candidatus Velamenicoccus</taxon>
    </lineage>
</organism>
<dbReference type="SUPFAM" id="SSF56276">
    <property type="entry name" value="S-adenosylmethionine decarboxylase"/>
    <property type="match status" value="1"/>
</dbReference>
<evidence type="ECO:0000256" key="4">
    <source>
        <dbReference type="ARBA" id="ARBA00023066"/>
    </source>
</evidence>
<dbReference type="EMBL" id="CP019384">
    <property type="protein sequence ID" value="QAT17351.1"/>
    <property type="molecule type" value="Genomic_DNA"/>
</dbReference>
<proteinExistence type="predicted"/>
<evidence type="ECO:0000313" key="11">
    <source>
        <dbReference type="Proteomes" id="UP000287243"/>
    </source>
</evidence>
<keyword evidence="5" id="KW-0620">Polyamine biosynthesis</keyword>
<protein>
    <recommendedName>
        <fullName evidence="12">S-adenosylmethionine decarboxylase</fullName>
    </recommendedName>
</protein>
<evidence type="ECO:0000256" key="5">
    <source>
        <dbReference type="ARBA" id="ARBA00023115"/>
    </source>
</evidence>
<evidence type="ECO:0000256" key="8">
    <source>
        <dbReference type="ARBA" id="ARBA00023270"/>
    </source>
</evidence>
<reference evidence="10 11" key="1">
    <citation type="submission" date="2017-01" db="EMBL/GenBank/DDBJ databases">
        <title>First insights into the biology of 'candidatus Vampirococcus archaeovorus'.</title>
        <authorList>
            <person name="Kizina J."/>
            <person name="Jordan S."/>
            <person name="Stueber K."/>
            <person name="Reinhardt R."/>
            <person name="Harder J."/>
        </authorList>
    </citation>
    <scope>NUCLEOTIDE SEQUENCE [LARGE SCALE GENOMIC DNA]</scope>
    <source>
        <strain evidence="10 11">LiM</strain>
    </source>
</reference>
<dbReference type="AlphaFoldDB" id="A0A410P5I9"/>